<dbReference type="EMBL" id="JTEO01000002">
    <property type="protein sequence ID" value="MCQ6962163.1"/>
    <property type="molecule type" value="Genomic_DNA"/>
</dbReference>
<proteinExistence type="predicted"/>
<protein>
    <submittedName>
        <fullName evidence="1">Uncharacterized protein</fullName>
    </submittedName>
</protein>
<organism evidence="1 2">
    <name type="scientific">Methanolobus chelungpuianus</name>
    <dbReference type="NCBI Taxonomy" id="502115"/>
    <lineage>
        <taxon>Archaea</taxon>
        <taxon>Methanobacteriati</taxon>
        <taxon>Methanobacteriota</taxon>
        <taxon>Stenosarchaea group</taxon>
        <taxon>Methanomicrobia</taxon>
        <taxon>Methanosarcinales</taxon>
        <taxon>Methanosarcinaceae</taxon>
        <taxon>Methanolobus</taxon>
    </lineage>
</organism>
<name>A0AAE3H9Q0_9EURY</name>
<dbReference type="RefSeq" id="WP_256621931.1">
    <property type="nucleotide sequence ID" value="NZ_JTEO01000002.1"/>
</dbReference>
<accession>A0AAE3H9Q0</accession>
<evidence type="ECO:0000313" key="1">
    <source>
        <dbReference type="EMBL" id="MCQ6962163.1"/>
    </source>
</evidence>
<comment type="caution">
    <text evidence="1">The sequence shown here is derived from an EMBL/GenBank/DDBJ whole genome shotgun (WGS) entry which is preliminary data.</text>
</comment>
<reference evidence="1 2" key="1">
    <citation type="journal article" date="2011" name="Appl. Environ. Microbiol.">
        <title>Methanogenic archaea isolated from Taiwan's Chelungpu fault.</title>
        <authorList>
            <person name="Wu S.Y."/>
            <person name="Lai M.C."/>
        </authorList>
    </citation>
    <scope>NUCLEOTIDE SEQUENCE [LARGE SCALE GENOMIC DNA]</scope>
    <source>
        <strain evidence="1 2">St545Mb</strain>
    </source>
</reference>
<keyword evidence="2" id="KW-1185">Reference proteome</keyword>
<evidence type="ECO:0000313" key="2">
    <source>
        <dbReference type="Proteomes" id="UP001206983"/>
    </source>
</evidence>
<sequence>MKCVVCGVESENRYCPRCGKVMADLVNIVGEERWSKIYDCAYIYPSVLRVARGELTVNDIIQYLEEED</sequence>
<gene>
    <name evidence="1" type="ORF">PV02_03240</name>
</gene>
<dbReference type="Proteomes" id="UP001206983">
    <property type="component" value="Unassembled WGS sequence"/>
</dbReference>
<dbReference type="AlphaFoldDB" id="A0AAE3H9Q0"/>